<dbReference type="OrthoDB" id="9811127at2"/>
<evidence type="ECO:0000313" key="2">
    <source>
        <dbReference type="EMBL" id="KAA5612863.1"/>
    </source>
</evidence>
<sequence length="118" mass="13572">MSDNPLEPSPEREQRIRERAYFLWLEDGCPEGRDRDHWERAEDLVAMEEHPGAGLLPNPQGHEAIPGVTVEEASIQKNLGEFPDRFADQGEWRQTPMTRDERAREARGRTQPGWGRAP</sequence>
<feature type="compositionally biased region" description="Basic and acidic residues" evidence="1">
    <location>
        <begin position="98"/>
        <end position="108"/>
    </location>
</feature>
<dbReference type="RefSeq" id="WP_150040090.1">
    <property type="nucleotide sequence ID" value="NZ_OW485601.1"/>
</dbReference>
<dbReference type="AlphaFoldDB" id="A0A5M6IX22"/>
<dbReference type="InterPro" id="IPR021327">
    <property type="entry name" value="DUF2934"/>
</dbReference>
<keyword evidence="3" id="KW-1185">Reference proteome</keyword>
<proteinExistence type="predicted"/>
<gene>
    <name evidence="2" type="ORF">F1189_07410</name>
</gene>
<organism evidence="2 3">
    <name type="scientific">Rhodovastum atsumiense</name>
    <dbReference type="NCBI Taxonomy" id="504468"/>
    <lineage>
        <taxon>Bacteria</taxon>
        <taxon>Pseudomonadati</taxon>
        <taxon>Pseudomonadota</taxon>
        <taxon>Alphaproteobacteria</taxon>
        <taxon>Acetobacterales</taxon>
        <taxon>Acetobacteraceae</taxon>
        <taxon>Rhodovastum</taxon>
    </lineage>
</organism>
<evidence type="ECO:0000313" key="3">
    <source>
        <dbReference type="Proteomes" id="UP000325255"/>
    </source>
</evidence>
<feature type="region of interest" description="Disordered" evidence="1">
    <location>
        <begin position="82"/>
        <end position="118"/>
    </location>
</feature>
<accession>A0A5M6IX22</accession>
<dbReference type="Pfam" id="PF11154">
    <property type="entry name" value="DUF2934"/>
    <property type="match status" value="1"/>
</dbReference>
<evidence type="ECO:0000256" key="1">
    <source>
        <dbReference type="SAM" id="MobiDB-lite"/>
    </source>
</evidence>
<feature type="compositionally biased region" description="Basic and acidic residues" evidence="1">
    <location>
        <begin position="82"/>
        <end position="91"/>
    </location>
</feature>
<comment type="caution">
    <text evidence="2">The sequence shown here is derived from an EMBL/GenBank/DDBJ whole genome shotgun (WGS) entry which is preliminary data.</text>
</comment>
<dbReference type="Proteomes" id="UP000325255">
    <property type="component" value="Unassembled WGS sequence"/>
</dbReference>
<dbReference type="EMBL" id="VWPK01000009">
    <property type="protein sequence ID" value="KAA5612863.1"/>
    <property type="molecule type" value="Genomic_DNA"/>
</dbReference>
<name>A0A5M6IX22_9PROT</name>
<reference evidence="2 3" key="1">
    <citation type="submission" date="2019-09" db="EMBL/GenBank/DDBJ databases">
        <title>Genome sequence of Rhodovastum atsumiense, a diverse member of the Acetobacteraceae family of non-sulfur purple photosynthetic bacteria.</title>
        <authorList>
            <person name="Meyer T."/>
            <person name="Kyndt J."/>
        </authorList>
    </citation>
    <scope>NUCLEOTIDE SEQUENCE [LARGE SCALE GENOMIC DNA]</scope>
    <source>
        <strain evidence="2 3">DSM 21279</strain>
    </source>
</reference>
<protein>
    <submittedName>
        <fullName evidence="2">DUF2934 domain-containing protein</fullName>
    </submittedName>
</protein>